<accession>A0A1G6RQJ8</accession>
<dbReference type="InterPro" id="IPR004045">
    <property type="entry name" value="Glutathione_S-Trfase_N"/>
</dbReference>
<dbReference type="SUPFAM" id="SSF52833">
    <property type="entry name" value="Thioredoxin-like"/>
    <property type="match status" value="1"/>
</dbReference>
<dbReference type="PANTHER" id="PTHR43968:SF6">
    <property type="entry name" value="GLUTATHIONE S-TRANSFERASE OMEGA"/>
    <property type="match status" value="1"/>
</dbReference>
<dbReference type="CDD" id="cd03049">
    <property type="entry name" value="GST_N_3"/>
    <property type="match status" value="1"/>
</dbReference>
<dbReference type="PANTHER" id="PTHR43968">
    <property type="match status" value="1"/>
</dbReference>
<dbReference type="Pfam" id="PF13409">
    <property type="entry name" value="GST_N_2"/>
    <property type="match status" value="1"/>
</dbReference>
<dbReference type="SUPFAM" id="SSF47616">
    <property type="entry name" value="GST C-terminal domain-like"/>
    <property type="match status" value="1"/>
</dbReference>
<sequence>MQLIYSATSPYARKVRMLVIEKGLTDRVEVVIANPLLDPPELLAANPLAKVPALIVEPGFTLFDSPLLCAYLDSLCGPRLIPEAGPERWQVLRREALADGITDAAVSSVMEGRRIESQRSPEWLMRWRSAILRGVVELEKEADPLGARFDLGAIAAAAALAYLDFRLPQIDWRAQAPGLSAWLEAVRGRESFAVTVPPAA</sequence>
<dbReference type="STRING" id="265719.SAMN04488509_10135"/>
<dbReference type="OrthoDB" id="8634103at2"/>
<organism evidence="2 3">
    <name type="scientific">Aquimonas voraii</name>
    <dbReference type="NCBI Taxonomy" id="265719"/>
    <lineage>
        <taxon>Bacteria</taxon>
        <taxon>Pseudomonadati</taxon>
        <taxon>Pseudomonadota</taxon>
        <taxon>Gammaproteobacteria</taxon>
        <taxon>Lysobacterales</taxon>
        <taxon>Lysobacteraceae</taxon>
        <taxon>Aquimonas</taxon>
    </lineage>
</organism>
<dbReference type="InterPro" id="IPR036282">
    <property type="entry name" value="Glutathione-S-Trfase_C_sf"/>
</dbReference>
<feature type="domain" description="GST N-terminal" evidence="1">
    <location>
        <begin position="1"/>
        <end position="80"/>
    </location>
</feature>
<keyword evidence="2" id="KW-0808">Transferase</keyword>
<dbReference type="Proteomes" id="UP000199603">
    <property type="component" value="Unassembled WGS sequence"/>
</dbReference>
<dbReference type="EMBL" id="FNAG01000001">
    <property type="protein sequence ID" value="SDD06693.1"/>
    <property type="molecule type" value="Genomic_DNA"/>
</dbReference>
<dbReference type="Pfam" id="PF13410">
    <property type="entry name" value="GST_C_2"/>
    <property type="match status" value="1"/>
</dbReference>
<dbReference type="RefSeq" id="WP_091237456.1">
    <property type="nucleotide sequence ID" value="NZ_FNAG01000001.1"/>
</dbReference>
<evidence type="ECO:0000313" key="2">
    <source>
        <dbReference type="EMBL" id="SDD06693.1"/>
    </source>
</evidence>
<dbReference type="Gene3D" id="3.40.30.10">
    <property type="entry name" value="Glutaredoxin"/>
    <property type="match status" value="1"/>
</dbReference>
<dbReference type="AlphaFoldDB" id="A0A1G6RQJ8"/>
<dbReference type="Gene3D" id="1.20.1050.10">
    <property type="match status" value="1"/>
</dbReference>
<name>A0A1G6RQJ8_9GAMM</name>
<gene>
    <name evidence="2" type="ORF">SAMN04488509_10135</name>
</gene>
<protein>
    <submittedName>
        <fullName evidence="2">Glutathione S-transferase</fullName>
    </submittedName>
</protein>
<proteinExistence type="predicted"/>
<dbReference type="GO" id="GO:0005737">
    <property type="term" value="C:cytoplasm"/>
    <property type="evidence" value="ECO:0007669"/>
    <property type="project" value="TreeGrafter"/>
</dbReference>
<keyword evidence="3" id="KW-1185">Reference proteome</keyword>
<dbReference type="InterPro" id="IPR036249">
    <property type="entry name" value="Thioredoxin-like_sf"/>
</dbReference>
<dbReference type="PROSITE" id="PS50404">
    <property type="entry name" value="GST_NTER"/>
    <property type="match status" value="1"/>
</dbReference>
<reference evidence="2 3" key="1">
    <citation type="submission" date="2016-10" db="EMBL/GenBank/DDBJ databases">
        <authorList>
            <person name="de Groot N.N."/>
        </authorList>
    </citation>
    <scope>NUCLEOTIDE SEQUENCE [LARGE SCALE GENOMIC DNA]</scope>
    <source>
        <strain evidence="2 3">DSM 16957</strain>
    </source>
</reference>
<evidence type="ECO:0000259" key="1">
    <source>
        <dbReference type="PROSITE" id="PS50404"/>
    </source>
</evidence>
<dbReference type="CDD" id="cd03205">
    <property type="entry name" value="GST_C_6"/>
    <property type="match status" value="1"/>
</dbReference>
<dbReference type="InterPro" id="IPR050983">
    <property type="entry name" value="GST_Omega/HSP26"/>
</dbReference>
<evidence type="ECO:0000313" key="3">
    <source>
        <dbReference type="Proteomes" id="UP000199603"/>
    </source>
</evidence>
<dbReference type="GO" id="GO:0016740">
    <property type="term" value="F:transferase activity"/>
    <property type="evidence" value="ECO:0007669"/>
    <property type="project" value="UniProtKB-KW"/>
</dbReference>